<feature type="region of interest" description="Disordered" evidence="5">
    <location>
        <begin position="147"/>
        <end position="233"/>
    </location>
</feature>
<feature type="compositionally biased region" description="Polar residues" evidence="5">
    <location>
        <begin position="82"/>
        <end position="92"/>
    </location>
</feature>
<gene>
    <name evidence="8" type="ORF">AAP_03660</name>
</gene>
<evidence type="ECO:0000259" key="7">
    <source>
        <dbReference type="PROSITE" id="PS50056"/>
    </source>
</evidence>
<evidence type="ECO:0000256" key="2">
    <source>
        <dbReference type="ARBA" id="ARBA00013064"/>
    </source>
</evidence>
<organism evidence="8 9">
    <name type="scientific">Ascosphaera apis ARSEF 7405</name>
    <dbReference type="NCBI Taxonomy" id="392613"/>
    <lineage>
        <taxon>Eukaryota</taxon>
        <taxon>Fungi</taxon>
        <taxon>Dikarya</taxon>
        <taxon>Ascomycota</taxon>
        <taxon>Pezizomycotina</taxon>
        <taxon>Eurotiomycetes</taxon>
        <taxon>Eurotiomycetidae</taxon>
        <taxon>Onygenales</taxon>
        <taxon>Ascosphaeraceae</taxon>
        <taxon>Ascosphaera</taxon>
    </lineage>
</organism>
<feature type="compositionally biased region" description="Polar residues" evidence="5">
    <location>
        <begin position="635"/>
        <end position="644"/>
    </location>
</feature>
<keyword evidence="4" id="KW-0904">Protein phosphatase</keyword>
<dbReference type="InterPro" id="IPR020422">
    <property type="entry name" value="TYR_PHOSPHATASE_DUAL_dom"/>
</dbReference>
<feature type="compositionally biased region" description="Polar residues" evidence="5">
    <location>
        <begin position="158"/>
        <end position="172"/>
    </location>
</feature>
<feature type="compositionally biased region" description="Basic and acidic residues" evidence="5">
    <location>
        <begin position="702"/>
        <end position="711"/>
    </location>
</feature>
<dbReference type="InterPro" id="IPR000387">
    <property type="entry name" value="Tyr_Pase_dom"/>
</dbReference>
<dbReference type="PANTHER" id="PTHR10159">
    <property type="entry name" value="DUAL SPECIFICITY PROTEIN PHOSPHATASE"/>
    <property type="match status" value="1"/>
</dbReference>
<feature type="region of interest" description="Disordered" evidence="5">
    <location>
        <begin position="422"/>
        <end position="446"/>
    </location>
</feature>
<dbReference type="PROSITE" id="PS00383">
    <property type="entry name" value="TYR_PHOSPHATASE_1"/>
    <property type="match status" value="1"/>
</dbReference>
<feature type="region of interest" description="Disordered" evidence="5">
    <location>
        <begin position="772"/>
        <end position="792"/>
    </location>
</feature>
<comment type="caution">
    <text evidence="8">The sequence shown here is derived from an EMBL/GenBank/DDBJ whole genome shotgun (WGS) entry which is preliminary data.</text>
</comment>
<keyword evidence="3" id="KW-0378">Hydrolase</keyword>
<dbReference type="PROSITE" id="PS50054">
    <property type="entry name" value="TYR_PHOSPHATASE_DUAL"/>
    <property type="match status" value="1"/>
</dbReference>
<dbReference type="SMART" id="SM00195">
    <property type="entry name" value="DSPc"/>
    <property type="match status" value="1"/>
</dbReference>
<evidence type="ECO:0000256" key="5">
    <source>
        <dbReference type="SAM" id="MobiDB-lite"/>
    </source>
</evidence>
<comment type="similarity">
    <text evidence="1">Belongs to the protein-tyrosine phosphatase family. Non-receptor class dual specificity subfamily.</text>
</comment>
<feature type="domain" description="Tyrosine-protein phosphatase" evidence="6">
    <location>
        <begin position="448"/>
        <end position="598"/>
    </location>
</feature>
<keyword evidence="9" id="KW-1185">Reference proteome</keyword>
<dbReference type="OrthoDB" id="426001at2759"/>
<dbReference type="CDD" id="cd14521">
    <property type="entry name" value="DSP_fungal_SDP1-like"/>
    <property type="match status" value="1"/>
</dbReference>
<evidence type="ECO:0000313" key="8">
    <source>
        <dbReference type="EMBL" id="KZZ91019.1"/>
    </source>
</evidence>
<evidence type="ECO:0000259" key="6">
    <source>
        <dbReference type="PROSITE" id="PS50054"/>
    </source>
</evidence>
<accession>A0A167Y9C3</accession>
<dbReference type="Gene3D" id="3.90.190.10">
    <property type="entry name" value="Protein tyrosine phosphatase superfamily"/>
    <property type="match status" value="1"/>
</dbReference>
<feature type="domain" description="Tyrosine specific protein phosphatases" evidence="7">
    <location>
        <begin position="518"/>
        <end position="575"/>
    </location>
</feature>
<dbReference type="GO" id="GO:0005634">
    <property type="term" value="C:nucleus"/>
    <property type="evidence" value="ECO:0007669"/>
    <property type="project" value="TreeGrafter"/>
</dbReference>
<dbReference type="InterPro" id="IPR000340">
    <property type="entry name" value="Dual-sp_phosphatase_cat-dom"/>
</dbReference>
<feature type="region of interest" description="Disordered" evidence="5">
    <location>
        <begin position="1"/>
        <end position="26"/>
    </location>
</feature>
<evidence type="ECO:0000256" key="3">
    <source>
        <dbReference type="ARBA" id="ARBA00022801"/>
    </source>
</evidence>
<dbReference type="GO" id="GO:0043409">
    <property type="term" value="P:negative regulation of MAPK cascade"/>
    <property type="evidence" value="ECO:0007669"/>
    <property type="project" value="TreeGrafter"/>
</dbReference>
<dbReference type="PANTHER" id="PTHR10159:SF519">
    <property type="entry name" value="DUAL SPECIFICITY PROTEIN PHOSPHATASE MPK3"/>
    <property type="match status" value="1"/>
</dbReference>
<feature type="region of interest" description="Disordered" evidence="5">
    <location>
        <begin position="695"/>
        <end position="749"/>
    </location>
</feature>
<feature type="region of interest" description="Disordered" evidence="5">
    <location>
        <begin position="856"/>
        <end position="884"/>
    </location>
</feature>
<dbReference type="SUPFAM" id="SSF52799">
    <property type="entry name" value="(Phosphotyrosine protein) phosphatases II"/>
    <property type="match status" value="1"/>
</dbReference>
<feature type="compositionally biased region" description="Basic and acidic residues" evidence="5">
    <location>
        <begin position="614"/>
        <end position="623"/>
    </location>
</feature>
<evidence type="ECO:0000313" key="9">
    <source>
        <dbReference type="Proteomes" id="UP000242877"/>
    </source>
</evidence>
<dbReference type="GO" id="GO:0008330">
    <property type="term" value="F:protein tyrosine/threonine phosphatase activity"/>
    <property type="evidence" value="ECO:0007669"/>
    <property type="project" value="TreeGrafter"/>
</dbReference>
<dbReference type="InterPro" id="IPR029021">
    <property type="entry name" value="Prot-tyrosine_phosphatase-like"/>
</dbReference>
<name>A0A167Y9C3_9EURO</name>
<dbReference type="GO" id="GO:0033550">
    <property type="term" value="F:MAP kinase tyrosine phosphatase activity"/>
    <property type="evidence" value="ECO:0007669"/>
    <property type="project" value="TreeGrafter"/>
</dbReference>
<feature type="compositionally biased region" description="Polar residues" evidence="5">
    <location>
        <begin position="307"/>
        <end position="321"/>
    </location>
</feature>
<feature type="region of interest" description="Disordered" evidence="5">
    <location>
        <begin position="47"/>
        <end position="92"/>
    </location>
</feature>
<feature type="region of interest" description="Disordered" evidence="5">
    <location>
        <begin position="614"/>
        <end position="679"/>
    </location>
</feature>
<dbReference type="GO" id="GO:0017017">
    <property type="term" value="F:MAP kinase tyrosine/serine/threonine phosphatase activity"/>
    <property type="evidence" value="ECO:0007669"/>
    <property type="project" value="TreeGrafter"/>
</dbReference>
<evidence type="ECO:0000256" key="4">
    <source>
        <dbReference type="ARBA" id="ARBA00022912"/>
    </source>
</evidence>
<dbReference type="VEuPathDB" id="FungiDB:AAP_03660"/>
<dbReference type="Proteomes" id="UP000242877">
    <property type="component" value="Unassembled WGS sequence"/>
</dbReference>
<dbReference type="Pfam" id="PF00782">
    <property type="entry name" value="DSPc"/>
    <property type="match status" value="1"/>
</dbReference>
<dbReference type="EC" id="3.1.3.48" evidence="2"/>
<dbReference type="PROSITE" id="PS50056">
    <property type="entry name" value="TYR_PHOSPHATASE_2"/>
    <property type="match status" value="1"/>
</dbReference>
<dbReference type="InterPro" id="IPR016130">
    <property type="entry name" value="Tyr_Pase_AS"/>
</dbReference>
<proteinExistence type="inferred from homology"/>
<sequence length="933" mass="101473">MLPPARPYKSHNYHSSNNSRAGALSHDPTAMAMTPFATSTGIASHHWPHMSISSSSEGSSSAANTTNPSPTTSVSTAPFDSPTANQSPCSVSDGSFFIQQQESAPSLAKIEKPWSGLRDDCDGTVRSLPSLMLPLSPGDYARPVGDCAIPKQGERMSQGDTSSQSLQPSGQSYKMPAVSAHGQQRQRQQSISSACSGISAASSPAASPCRKSRRNIKKLTINTPGVSEETSRTAFPTALRTENSIFSDSNMPTRASPLRLPILPLRRVSAPASPSAMRNQTFPIIEGDEKSSQPLGVGARRSRRRPTNLTIQTPRWDSSSVAVPAGGATGKDIPPTPSQNKDMSQELNRASNSRKYLHHYKSSPSVLPSPSRREPLTSTAVAERPEEEMMAEERDEYNGTPGEHDVQRNIQPKTAFFEKTSDGVDETYSSSPLTRESHQDSPRGYPNGPICIYDEGLYLYLEPEVEDISSFDVVVNVAEEVRNPYSRAASEGKTFDKDAVSTQEYIHVPWSHSSEILQDLYPLCQFIESRIRQSKRVLIHCQLGVSRSASLVIAYGLFKNPDKDFNEMYKIVKERSEWVGPNLGLIYQLMDFRGQITRGNYKTHPELPQTWFEKLGDGRKENEVTTPPPKPADVTESQRPNESISPPFIKTTFFANDDSASFDEAHDPPSLLSHSSLPPPPTSFVDLALRLRRSSHTSKPLPLREKFEKPTVGDGVLQESGPTAPAPPPRRRFASVPPTLSLDRQTSNSSELGIPAIGQVLKQGQYSPLAPSVDFKSATGRPMTSDSDDTETEVARATTILASPRTREFSRSQGPPATSIKARRASLTLAAIPASVSSSPSLSAVATAPDDAIAPAAGTQGHAPPSSEGMHLFEDPRSPPPRSTPNICQLRESASTCNRPEISVGVQQRMEQLQAVSSRIKPITTMKNINEFL</sequence>
<feature type="region of interest" description="Disordered" evidence="5">
    <location>
        <begin position="287"/>
        <end position="348"/>
    </location>
</feature>
<feature type="compositionally biased region" description="Low complexity" evidence="5">
    <location>
        <begin position="183"/>
        <end position="209"/>
    </location>
</feature>
<reference evidence="8 9" key="1">
    <citation type="journal article" date="2016" name="Genome Biol. Evol.">
        <title>Divergent and convergent evolution of fungal pathogenicity.</title>
        <authorList>
            <person name="Shang Y."/>
            <person name="Xiao G."/>
            <person name="Zheng P."/>
            <person name="Cen K."/>
            <person name="Zhan S."/>
            <person name="Wang C."/>
        </authorList>
    </citation>
    <scope>NUCLEOTIDE SEQUENCE [LARGE SCALE GENOMIC DNA]</scope>
    <source>
        <strain evidence="8 9">ARSEF 7405</strain>
    </source>
</reference>
<dbReference type="EMBL" id="AZGZ01000015">
    <property type="protein sequence ID" value="KZZ91019.1"/>
    <property type="molecule type" value="Genomic_DNA"/>
</dbReference>
<dbReference type="GO" id="GO:0005829">
    <property type="term" value="C:cytosol"/>
    <property type="evidence" value="ECO:0007669"/>
    <property type="project" value="TreeGrafter"/>
</dbReference>
<feature type="region of interest" description="Disordered" evidence="5">
    <location>
        <begin position="360"/>
        <end position="389"/>
    </location>
</feature>
<protein>
    <recommendedName>
        <fullName evidence="2">protein-tyrosine-phosphatase</fullName>
        <ecNumber evidence="2">3.1.3.48</ecNumber>
    </recommendedName>
</protein>
<feature type="compositionally biased region" description="Polar residues" evidence="5">
    <location>
        <begin position="338"/>
        <end position="348"/>
    </location>
</feature>
<evidence type="ECO:0000256" key="1">
    <source>
        <dbReference type="ARBA" id="ARBA00008601"/>
    </source>
</evidence>
<dbReference type="AlphaFoldDB" id="A0A167Y9C3"/>
<feature type="compositionally biased region" description="Low complexity" evidence="5">
    <location>
        <begin position="51"/>
        <end position="78"/>
    </location>
</feature>